<dbReference type="PANTHER" id="PTHR41260:SF1">
    <property type="entry name" value="PROTEIN ECSC"/>
    <property type="match status" value="1"/>
</dbReference>
<organism evidence="1 2">
    <name type="scientific">Salipiger marinus</name>
    <dbReference type="NCBI Taxonomy" id="555512"/>
    <lineage>
        <taxon>Bacteria</taxon>
        <taxon>Pseudomonadati</taxon>
        <taxon>Pseudomonadota</taxon>
        <taxon>Alphaproteobacteria</taxon>
        <taxon>Rhodobacterales</taxon>
        <taxon>Roseobacteraceae</taxon>
        <taxon>Salipiger</taxon>
    </lineage>
</organism>
<dbReference type="AlphaFoldDB" id="A0A1G8LCB8"/>
<dbReference type="OrthoDB" id="7569638at2"/>
<name>A0A1G8LCB8_9RHOB</name>
<reference evidence="2" key="1">
    <citation type="submission" date="2016-10" db="EMBL/GenBank/DDBJ databases">
        <authorList>
            <person name="Varghese N."/>
            <person name="Submissions S."/>
        </authorList>
    </citation>
    <scope>NUCLEOTIDE SEQUENCE [LARGE SCALE GENOMIC DNA]</scope>
    <source>
        <strain evidence="2">DSM 26424</strain>
    </source>
</reference>
<sequence>MTGTDLVPLSIDAELSALARRHRAAGGVGMQLLNILGGQAENLLERLPDKVKERLETATSRALDTAMNAAAGSRGWVPDQKGWLNTALATAMGAAGGAGGLPTALAELPVTVTVLLRTIQGIAVEYGFDPDDPEVRRDCLAVFASAGPLSGDDGSDLGFLSARVTLTGATVHGVIGKVAPKLATTLGQKLAAQTIPLLGAAAGAATNYAYTSYYQQMAHVQFGLRRLSQDSGRPREELVAQLRQRLLQR</sequence>
<dbReference type="RefSeq" id="WP_089845829.1">
    <property type="nucleotide sequence ID" value="NZ_FNEJ01000006.1"/>
</dbReference>
<dbReference type="Pfam" id="PF12787">
    <property type="entry name" value="EcsC"/>
    <property type="match status" value="1"/>
</dbReference>
<dbReference type="Proteomes" id="UP000199093">
    <property type="component" value="Unassembled WGS sequence"/>
</dbReference>
<proteinExistence type="predicted"/>
<keyword evidence="2" id="KW-1185">Reference proteome</keyword>
<evidence type="ECO:0000313" key="1">
    <source>
        <dbReference type="EMBL" id="SDI53354.1"/>
    </source>
</evidence>
<dbReference type="STRING" id="555512.SAMN04487993_100683"/>
<evidence type="ECO:0000313" key="2">
    <source>
        <dbReference type="Proteomes" id="UP000199093"/>
    </source>
</evidence>
<accession>A0A1G8LCB8</accession>
<gene>
    <name evidence="1" type="ORF">SAMN04487993_100683</name>
</gene>
<protein>
    <submittedName>
        <fullName evidence="1">EcsC protein family protein</fullName>
    </submittedName>
</protein>
<dbReference type="InterPro" id="IPR024787">
    <property type="entry name" value="EcsC"/>
</dbReference>
<dbReference type="EMBL" id="FNEJ01000006">
    <property type="protein sequence ID" value="SDI53354.1"/>
    <property type="molecule type" value="Genomic_DNA"/>
</dbReference>
<dbReference type="PANTHER" id="PTHR41260">
    <property type="entry name" value="PROTEIN ECSC"/>
    <property type="match status" value="1"/>
</dbReference>